<gene>
    <name evidence="3" type="ORF">QE152_g37728</name>
</gene>
<dbReference type="Proteomes" id="UP001458880">
    <property type="component" value="Unassembled WGS sequence"/>
</dbReference>
<proteinExistence type="predicted"/>
<keyword evidence="4" id="KW-1185">Reference proteome</keyword>
<accession>A0AAW1I8S8</accession>
<dbReference type="AlphaFoldDB" id="A0AAW1I8S8"/>
<dbReference type="EMBL" id="JASPKY010000756">
    <property type="protein sequence ID" value="KAK9685712.1"/>
    <property type="molecule type" value="Genomic_DNA"/>
</dbReference>
<name>A0AAW1I8S8_POPJA</name>
<comment type="caution">
    <text evidence="3">The sequence shown here is derived from an EMBL/GenBank/DDBJ whole genome shotgun (WGS) entry which is preliminary data.</text>
</comment>
<sequence>MTRANTRQQSKCRKLGKQLTNPDSNTSYVTILETPSDENSMDNTDEISNIQTDLRNRLAKEEFDNQQLREKVVELNKHIEELNALIRLAKEEFDNQQLREKVVELNKHIEELNALIKLKNAKIASFTSRPNEGKRNYSHSLVQTENIDVHNIITTFCAK</sequence>
<reference evidence="3 4" key="1">
    <citation type="journal article" date="2024" name="BMC Genomics">
        <title>De novo assembly and annotation of Popillia japonica's genome with initial clues to its potential as an invasive pest.</title>
        <authorList>
            <person name="Cucini C."/>
            <person name="Boschi S."/>
            <person name="Funari R."/>
            <person name="Cardaioli E."/>
            <person name="Iannotti N."/>
            <person name="Marturano G."/>
            <person name="Paoli F."/>
            <person name="Bruttini M."/>
            <person name="Carapelli A."/>
            <person name="Frati F."/>
            <person name="Nardi F."/>
        </authorList>
    </citation>
    <scope>NUCLEOTIDE SEQUENCE [LARGE SCALE GENOMIC DNA]</scope>
    <source>
        <strain evidence="3">DMR45628</strain>
    </source>
</reference>
<organism evidence="3 4">
    <name type="scientific">Popillia japonica</name>
    <name type="common">Japanese beetle</name>
    <dbReference type="NCBI Taxonomy" id="7064"/>
    <lineage>
        <taxon>Eukaryota</taxon>
        <taxon>Metazoa</taxon>
        <taxon>Ecdysozoa</taxon>
        <taxon>Arthropoda</taxon>
        <taxon>Hexapoda</taxon>
        <taxon>Insecta</taxon>
        <taxon>Pterygota</taxon>
        <taxon>Neoptera</taxon>
        <taxon>Endopterygota</taxon>
        <taxon>Coleoptera</taxon>
        <taxon>Polyphaga</taxon>
        <taxon>Scarabaeiformia</taxon>
        <taxon>Scarabaeidae</taxon>
        <taxon>Rutelinae</taxon>
        <taxon>Popillia</taxon>
    </lineage>
</organism>
<feature type="coiled-coil region" evidence="1">
    <location>
        <begin position="51"/>
        <end position="122"/>
    </location>
</feature>
<keyword evidence="1" id="KW-0175">Coiled coil</keyword>
<feature type="region of interest" description="Disordered" evidence="2">
    <location>
        <begin position="1"/>
        <end position="26"/>
    </location>
</feature>
<evidence type="ECO:0000256" key="1">
    <source>
        <dbReference type="SAM" id="Coils"/>
    </source>
</evidence>
<evidence type="ECO:0000313" key="3">
    <source>
        <dbReference type="EMBL" id="KAK9685712.1"/>
    </source>
</evidence>
<evidence type="ECO:0000313" key="4">
    <source>
        <dbReference type="Proteomes" id="UP001458880"/>
    </source>
</evidence>
<protein>
    <submittedName>
        <fullName evidence="3">Uncharacterized protein</fullName>
    </submittedName>
</protein>
<evidence type="ECO:0000256" key="2">
    <source>
        <dbReference type="SAM" id="MobiDB-lite"/>
    </source>
</evidence>